<dbReference type="GO" id="GO:0005789">
    <property type="term" value="C:endoplasmic reticulum membrane"/>
    <property type="evidence" value="ECO:0007669"/>
    <property type="project" value="TreeGrafter"/>
</dbReference>
<keyword evidence="3" id="KW-0812">Transmembrane</keyword>
<dbReference type="Gene3D" id="2.30.29.30">
    <property type="entry name" value="Pleckstrin-homology domain (PH domain)/Phosphotyrosine-binding domain (PTB)"/>
    <property type="match status" value="1"/>
</dbReference>
<dbReference type="PANTHER" id="PTHR23319">
    <property type="entry name" value="GRAM DOMAIN CONTAINING 1B, ISOFORM E"/>
    <property type="match status" value="1"/>
</dbReference>
<dbReference type="GO" id="GO:0032541">
    <property type="term" value="C:cortical endoplasmic reticulum"/>
    <property type="evidence" value="ECO:0007669"/>
    <property type="project" value="TreeGrafter"/>
</dbReference>
<comment type="subcellular location">
    <subcellularLocation>
        <location evidence="1">Membrane</location>
        <topology evidence="1">Single-pass membrane protein</topology>
    </subcellularLocation>
</comment>
<feature type="compositionally biased region" description="Low complexity" evidence="6">
    <location>
        <begin position="175"/>
        <end position="187"/>
    </location>
</feature>
<reference evidence="8 9" key="1">
    <citation type="submission" date="2016-04" db="EMBL/GenBank/DDBJ databases">
        <title>Evolutionary innovation and constraint leading to complex multicellularity in the Ascomycota.</title>
        <authorList>
            <person name="Cisse O."/>
            <person name="Nguyen A."/>
            <person name="Hewitt D.A."/>
            <person name="Jedd G."/>
            <person name="Stajich J.E."/>
        </authorList>
    </citation>
    <scope>NUCLEOTIDE SEQUENCE [LARGE SCALE GENOMIC DNA]</scope>
    <source>
        <strain evidence="8 9">DAH-3</strain>
    </source>
</reference>
<dbReference type="SMART" id="SM00568">
    <property type="entry name" value="GRAM"/>
    <property type="match status" value="1"/>
</dbReference>
<comment type="caution">
    <text evidence="8">The sequence shown here is derived from an EMBL/GenBank/DDBJ whole genome shotgun (WGS) entry which is preliminary data.</text>
</comment>
<proteinExistence type="inferred from homology"/>
<dbReference type="PROSITE" id="PS51778">
    <property type="entry name" value="VAST"/>
    <property type="match status" value="1"/>
</dbReference>
<evidence type="ECO:0000256" key="2">
    <source>
        <dbReference type="ARBA" id="ARBA00006582"/>
    </source>
</evidence>
<evidence type="ECO:0000256" key="1">
    <source>
        <dbReference type="ARBA" id="ARBA00004167"/>
    </source>
</evidence>
<evidence type="ECO:0000313" key="9">
    <source>
        <dbReference type="Proteomes" id="UP000186594"/>
    </source>
</evidence>
<dbReference type="InterPro" id="IPR051482">
    <property type="entry name" value="Cholesterol_transport"/>
</dbReference>
<keyword evidence="4" id="KW-1133">Transmembrane helix</keyword>
<keyword evidence="5" id="KW-0472">Membrane</keyword>
<protein>
    <submittedName>
        <fullName evidence="8">Putative membrane protein</fullName>
    </submittedName>
</protein>
<accession>A0A1U7LML2</accession>
<gene>
    <name evidence="8" type="ORF">NEOLI_004279</name>
</gene>
<dbReference type="GO" id="GO:0005739">
    <property type="term" value="C:mitochondrion"/>
    <property type="evidence" value="ECO:0007669"/>
    <property type="project" value="TreeGrafter"/>
</dbReference>
<dbReference type="Proteomes" id="UP000186594">
    <property type="component" value="Unassembled WGS sequence"/>
</dbReference>
<dbReference type="InterPro" id="IPR004182">
    <property type="entry name" value="GRAM"/>
</dbReference>
<dbReference type="InterPro" id="IPR011993">
    <property type="entry name" value="PH-like_dom_sf"/>
</dbReference>
<evidence type="ECO:0000256" key="3">
    <source>
        <dbReference type="ARBA" id="ARBA00022692"/>
    </source>
</evidence>
<dbReference type="InterPro" id="IPR031968">
    <property type="entry name" value="VASt"/>
</dbReference>
<dbReference type="STRING" id="1198029.A0A1U7LML2"/>
<keyword evidence="9" id="KW-1185">Reference proteome</keyword>
<dbReference type="GO" id="GO:0140268">
    <property type="term" value="C:endoplasmic reticulum-plasma membrane contact site"/>
    <property type="evidence" value="ECO:0007669"/>
    <property type="project" value="TreeGrafter"/>
</dbReference>
<feature type="domain" description="VASt" evidence="7">
    <location>
        <begin position="221"/>
        <end position="388"/>
    </location>
</feature>
<dbReference type="GO" id="GO:0005886">
    <property type="term" value="C:plasma membrane"/>
    <property type="evidence" value="ECO:0007669"/>
    <property type="project" value="TreeGrafter"/>
</dbReference>
<dbReference type="PANTHER" id="PTHR23319:SF4">
    <property type="entry name" value="GRAM DOMAIN CONTAINING 1B, ISOFORM E"/>
    <property type="match status" value="1"/>
</dbReference>
<evidence type="ECO:0000259" key="7">
    <source>
        <dbReference type="PROSITE" id="PS51778"/>
    </source>
</evidence>
<evidence type="ECO:0000313" key="8">
    <source>
        <dbReference type="EMBL" id="OLL23823.1"/>
    </source>
</evidence>
<feature type="region of interest" description="Disordered" evidence="6">
    <location>
        <begin position="175"/>
        <end position="207"/>
    </location>
</feature>
<evidence type="ECO:0000256" key="6">
    <source>
        <dbReference type="SAM" id="MobiDB-lite"/>
    </source>
</evidence>
<dbReference type="GO" id="GO:0120015">
    <property type="term" value="F:sterol transfer activity"/>
    <property type="evidence" value="ECO:0007669"/>
    <property type="project" value="TreeGrafter"/>
</dbReference>
<dbReference type="OrthoDB" id="2162691at2759"/>
<dbReference type="EMBL" id="LXFE01001189">
    <property type="protein sequence ID" value="OLL23823.1"/>
    <property type="molecule type" value="Genomic_DNA"/>
</dbReference>
<dbReference type="Pfam" id="PF02893">
    <property type="entry name" value="GRAM"/>
    <property type="match status" value="1"/>
</dbReference>
<name>A0A1U7LML2_NEOID</name>
<dbReference type="GO" id="GO:0032366">
    <property type="term" value="P:intracellular sterol transport"/>
    <property type="evidence" value="ECO:0007669"/>
    <property type="project" value="TreeGrafter"/>
</dbReference>
<evidence type="ECO:0000256" key="5">
    <source>
        <dbReference type="ARBA" id="ARBA00023136"/>
    </source>
</evidence>
<dbReference type="AlphaFoldDB" id="A0A1U7LML2"/>
<dbReference type="CDD" id="cd13220">
    <property type="entry name" value="PH-GRAM_GRAMDC"/>
    <property type="match status" value="1"/>
</dbReference>
<organism evidence="8 9">
    <name type="scientific">Neolecta irregularis (strain DAH-3)</name>
    <dbReference type="NCBI Taxonomy" id="1198029"/>
    <lineage>
        <taxon>Eukaryota</taxon>
        <taxon>Fungi</taxon>
        <taxon>Dikarya</taxon>
        <taxon>Ascomycota</taxon>
        <taxon>Taphrinomycotina</taxon>
        <taxon>Neolectales</taxon>
        <taxon>Neolectaceae</taxon>
        <taxon>Neolecta</taxon>
    </lineage>
</organism>
<evidence type="ECO:0000256" key="4">
    <source>
        <dbReference type="ARBA" id="ARBA00022989"/>
    </source>
</evidence>
<dbReference type="Pfam" id="PF16016">
    <property type="entry name" value="VASt"/>
    <property type="match status" value="1"/>
</dbReference>
<comment type="similarity">
    <text evidence="2">Belongs to the YSP2 family.</text>
</comment>
<dbReference type="GO" id="GO:0032934">
    <property type="term" value="F:sterol binding"/>
    <property type="evidence" value="ECO:0007669"/>
    <property type="project" value="TreeGrafter"/>
</dbReference>
<sequence>MTKTPGSSSPLLRTACEKIKRHSMSELAIPSGIFSQSSSRSPLSFSLDRSPLPFASEKRNKEFHRIFKSIAGEDRLIEDYSCALQKEILVQGRMYIAASQVCFNSRILGFHTSLVIDIADIRSIEKKTTAMIFHNGIVITTRHRRYTFASLVSRDNAFNLILDLWQRVPRQEYSSSDAGSIDSASLSFSEDEPDHSQSRKSSNTSDTTQFIDTTCECADSHYTKIAVDEIVNHPLTHVCDHLILNSRFMTGFISSERNSDICIAQWSNSTPQIREITYMKPLNVGPIGPKQTRVITTETLHHLDTANYITMLATTTTPDVPSGTSFSTKTRTCLTHARSATRIVITVAVEWSKTSWLKGPIEKSALDGVTGYSKNLVDKLIEFLDENGKSRNHEIQHQLTSLAPEIIVSETNTSALAKRRSDRRLLSNYPSWLGWVPSYFSDSLLDFANEMCSIQGFTCVLLVIVIIRLLSLESAIRELHSSIPHTSSFPLKEWISERLEAPLLQSLADLSVKRSSE</sequence>